<dbReference type="InterPro" id="IPR009158">
    <property type="entry name" value="G3P_DH_GlpB_su"/>
</dbReference>
<evidence type="ECO:0000256" key="3">
    <source>
        <dbReference type="ARBA" id="ARBA00022643"/>
    </source>
</evidence>
<keyword evidence="2" id="KW-0285">Flavoprotein</keyword>
<comment type="caution">
    <text evidence="6">The sequence shown here is derived from an EMBL/GenBank/DDBJ whole genome shotgun (WGS) entry which is preliminary data.</text>
</comment>
<gene>
    <name evidence="6" type="primary">glpB</name>
    <name evidence="6" type="ORF">H9863_06820</name>
</gene>
<protein>
    <submittedName>
        <fullName evidence="6">Glycerol-3-phosphate dehydrogenase subunit GlpB</fullName>
        <ecNumber evidence="6">1.1.5.3</ecNumber>
    </submittedName>
</protein>
<comment type="similarity">
    <text evidence="1">Belongs to the carotenoid/retinoid oxidoreductase family.</text>
</comment>
<dbReference type="InterPro" id="IPR036188">
    <property type="entry name" value="FAD/NAD-bd_sf"/>
</dbReference>
<evidence type="ECO:0000256" key="2">
    <source>
        <dbReference type="ARBA" id="ARBA00022630"/>
    </source>
</evidence>
<reference evidence="6" key="2">
    <citation type="submission" date="2021-04" db="EMBL/GenBank/DDBJ databases">
        <authorList>
            <person name="Gilroy R."/>
        </authorList>
    </citation>
    <scope>NUCLEOTIDE SEQUENCE</scope>
    <source>
        <strain evidence="6">23274</strain>
    </source>
</reference>
<dbReference type="PANTHER" id="PTHR43734">
    <property type="entry name" value="PHYTOENE DESATURASE"/>
    <property type="match status" value="1"/>
</dbReference>
<dbReference type="NCBIfam" id="TIGR03378">
    <property type="entry name" value="glycerol3P_GlpB"/>
    <property type="match status" value="1"/>
</dbReference>
<evidence type="ECO:0000259" key="5">
    <source>
        <dbReference type="Pfam" id="PF00890"/>
    </source>
</evidence>
<keyword evidence="4 6" id="KW-0560">Oxidoreductase</keyword>
<dbReference type="InterPro" id="IPR003953">
    <property type="entry name" value="FAD-dep_OxRdtase_2_FAD-bd"/>
</dbReference>
<accession>A0A9D1V0Q9</accession>
<dbReference type="PANTHER" id="PTHR43734:SF7">
    <property type="entry name" value="4,4'-DIAPONEUROSPORENE OXYGENASE"/>
    <property type="match status" value="1"/>
</dbReference>
<keyword evidence="3" id="KW-0288">FMN</keyword>
<dbReference type="Pfam" id="PF00890">
    <property type="entry name" value="FAD_binding_2"/>
    <property type="match status" value="1"/>
</dbReference>
<dbReference type="EMBL" id="DXFT01000131">
    <property type="protein sequence ID" value="HIX03813.1"/>
    <property type="molecule type" value="Genomic_DNA"/>
</dbReference>
<evidence type="ECO:0000313" key="6">
    <source>
        <dbReference type="EMBL" id="HIX03813.1"/>
    </source>
</evidence>
<evidence type="ECO:0000313" key="7">
    <source>
        <dbReference type="Proteomes" id="UP000824202"/>
    </source>
</evidence>
<dbReference type="PIRSF" id="PIRSF000141">
    <property type="entry name" value="Anaerobic_G3P_dh"/>
    <property type="match status" value="1"/>
</dbReference>
<evidence type="ECO:0000256" key="4">
    <source>
        <dbReference type="ARBA" id="ARBA00023002"/>
    </source>
</evidence>
<reference evidence="6" key="1">
    <citation type="journal article" date="2021" name="PeerJ">
        <title>Extensive microbial diversity within the chicken gut microbiome revealed by metagenomics and culture.</title>
        <authorList>
            <person name="Gilroy R."/>
            <person name="Ravi A."/>
            <person name="Getino M."/>
            <person name="Pursley I."/>
            <person name="Horton D.L."/>
            <person name="Alikhan N.F."/>
            <person name="Baker D."/>
            <person name="Gharbi K."/>
            <person name="Hall N."/>
            <person name="Watson M."/>
            <person name="Adriaenssens E.M."/>
            <person name="Foster-Nyarko E."/>
            <person name="Jarju S."/>
            <person name="Secka A."/>
            <person name="Antonio M."/>
            <person name="Oren A."/>
            <person name="Chaudhuri R.R."/>
            <person name="La Ragione R."/>
            <person name="Hildebrand F."/>
            <person name="Pallen M.J."/>
        </authorList>
    </citation>
    <scope>NUCLEOTIDE SEQUENCE</scope>
    <source>
        <strain evidence="6">23274</strain>
    </source>
</reference>
<dbReference type="NCBIfam" id="NF003719">
    <property type="entry name" value="PRK05329.1-2"/>
    <property type="match status" value="1"/>
</dbReference>
<dbReference type="AlphaFoldDB" id="A0A9D1V0Q9"/>
<dbReference type="Proteomes" id="UP000824202">
    <property type="component" value="Unassembled WGS sequence"/>
</dbReference>
<proteinExistence type="inferred from homology"/>
<dbReference type="NCBIfam" id="NF003718">
    <property type="entry name" value="PRK05329.1-1"/>
    <property type="match status" value="1"/>
</dbReference>
<dbReference type="HAMAP" id="MF_00753">
    <property type="entry name" value="Glycerol3P_GlpB"/>
    <property type="match status" value="1"/>
</dbReference>
<name>A0A9D1V0Q9_9BACT</name>
<dbReference type="EC" id="1.1.5.3" evidence="6"/>
<organism evidence="6 7">
    <name type="scientific">Candidatus Odoribacter faecigallinarum</name>
    <dbReference type="NCBI Taxonomy" id="2838706"/>
    <lineage>
        <taxon>Bacteria</taxon>
        <taxon>Pseudomonadati</taxon>
        <taxon>Bacteroidota</taxon>
        <taxon>Bacteroidia</taxon>
        <taxon>Bacteroidales</taxon>
        <taxon>Odoribacteraceae</taxon>
        <taxon>Odoribacter</taxon>
    </lineage>
</organism>
<dbReference type="NCBIfam" id="NF003720">
    <property type="entry name" value="PRK05329.1-3"/>
    <property type="match status" value="1"/>
</dbReference>
<dbReference type="Gene3D" id="3.50.50.60">
    <property type="entry name" value="FAD/NAD(P)-binding domain"/>
    <property type="match status" value="1"/>
</dbReference>
<feature type="domain" description="FAD-dependent oxidoreductase 2 FAD-binding" evidence="5">
    <location>
        <begin position="4"/>
        <end position="404"/>
    </location>
</feature>
<dbReference type="GO" id="GO:0004368">
    <property type="term" value="F:glycerol-3-phosphate dehydrogenase (quinone) activity"/>
    <property type="evidence" value="ECO:0007669"/>
    <property type="project" value="UniProtKB-EC"/>
</dbReference>
<dbReference type="GO" id="GO:0009331">
    <property type="term" value="C:glycerol-3-phosphate dehydrogenase (FAD) complex"/>
    <property type="evidence" value="ECO:0007669"/>
    <property type="project" value="InterPro"/>
</dbReference>
<dbReference type="SUPFAM" id="SSF51905">
    <property type="entry name" value="FAD/NAD(P)-binding domain"/>
    <property type="match status" value="1"/>
</dbReference>
<evidence type="ECO:0000256" key="1">
    <source>
        <dbReference type="ARBA" id="ARBA00006046"/>
    </source>
</evidence>
<sequence>MRFDTVIIGGGLSGLVCGIDLAKQGKRCVIISAGQSALHFSSGSFDLLNALPDGTPVGSPLDVLEDLALQSPGHPYVKLGGERMKALAGMVPVFFREAGVVVEGNGCCNHFRVTPMGTLKPTWLTLEGYSWVKAEGGSLPWKKAVVLNVAGFLDFYPAFIADELNKRGVACVVRLFNMDALSHLRKSPSEMRSANIARVFEKQENLEVLGRILKKEAGDAEVVFLPAVFGLERRDSLAFLRQALGREVLVLPTLPPSVPGIHTQLQLRKYFQECGGVYMLGDNVLRAEIEGHRVKRVYSYNHGDIPFVADDVVLATGSFFSQGLIAEPGRVYEPVFGLDVDSLESREQWFDLNFFHKQAYQSFGVKTDGMFRGMKQGVALDNLYVAGAVLGGFDAVKEGCGGGVSILTALAVANQIIDKHK</sequence>